<keyword evidence="4" id="KW-0963">Cytoplasm</keyword>
<feature type="region of interest" description="Disordered" evidence="20">
    <location>
        <begin position="322"/>
        <end position="359"/>
    </location>
</feature>
<dbReference type="InterPro" id="IPR011009">
    <property type="entry name" value="Kinase-like_dom_sf"/>
</dbReference>
<dbReference type="PANTHER" id="PTHR24347">
    <property type="entry name" value="SERINE/THREONINE-PROTEIN KINASE"/>
    <property type="match status" value="1"/>
</dbReference>
<keyword evidence="11 19" id="KW-0067">ATP-binding</keyword>
<sequence length="724" mass="81509">MQALLVKQRARMANIAQYSVTQQKMSTMASLENGWDEHFAFNVPRDDRTRASKLSSRNGRASPTHSAHGNLIRHSILKVIEDKKAKKVRFYRNGDRFFKGMVYAVSPERFRTFESLMANLTESPIGDKNILPNGVRHIFSIDGSRKVTRLEDLEEGESYVCASTDVFRRAEYDNTVSPAWNSNALNKSKSRETSSISTRGPQDYLSARDTDADENRDFIRPKLVTIIRNGSKPRKAVRVLLNRKTAHSFDQVLTDITDAIKLDSGSVKRIFTLDGRPVSTLSDFFLDETIFVAYGPERYFNDDFDLDENEVKYVTPYKPRPQTERVTLRSASRRSASSKNLTEDAGYLSPRSSPKTPRKVRAVSAPKYRVFNGPNGEEFEGGPPTLAQTYDIGRKIGEGNFSIVKECIHKRTNKRYALKIIEKEKCRGKEQMIQNEVAILKQVKHPNIVELVEEFDSHTELFLVMELVKGGDLFDAISMSTKYTEKDACAMVGNLACALEYLHGNSIVHRDIKPENLLVCDHGDGNKSLKLGDFGLATYCTERLYVVCGTPTYVAPEILKETGYGCQIDVWAAGVIMYILLCGFPPFSSAKNDNEELFDAILEKKVEFPAAYWDNISSDAKELIKGMLKKNPDERMTAHQVTVHNWVTAEKASEKDIHIAIASEIKSHFNRKPKPSMSSAGIRLVATTALDKQSRFFEGRKQAKLTLPVESIASGQGDIKQEVF</sequence>
<evidence type="ECO:0000256" key="5">
    <source>
        <dbReference type="ARBA" id="ARBA00022527"/>
    </source>
</evidence>
<evidence type="ECO:0000256" key="8">
    <source>
        <dbReference type="ARBA" id="ARBA00022737"/>
    </source>
</evidence>
<organism evidence="23 24">
    <name type="scientific">Dreissena polymorpha</name>
    <name type="common">Zebra mussel</name>
    <name type="synonym">Mytilus polymorpha</name>
    <dbReference type="NCBI Taxonomy" id="45954"/>
    <lineage>
        <taxon>Eukaryota</taxon>
        <taxon>Metazoa</taxon>
        <taxon>Spiralia</taxon>
        <taxon>Lophotrochozoa</taxon>
        <taxon>Mollusca</taxon>
        <taxon>Bivalvia</taxon>
        <taxon>Autobranchia</taxon>
        <taxon>Heteroconchia</taxon>
        <taxon>Euheterodonta</taxon>
        <taxon>Imparidentia</taxon>
        <taxon>Neoheterodontei</taxon>
        <taxon>Myida</taxon>
        <taxon>Dreissenoidea</taxon>
        <taxon>Dreissenidae</taxon>
        <taxon>Dreissena</taxon>
    </lineage>
</organism>
<comment type="catalytic activity">
    <reaction evidence="13">
        <text>L-threonyl-[protein] + ATP = O-phospho-L-threonyl-[protein] + ADP + H(+)</text>
        <dbReference type="Rhea" id="RHEA:46608"/>
        <dbReference type="Rhea" id="RHEA-COMP:11060"/>
        <dbReference type="Rhea" id="RHEA-COMP:11605"/>
        <dbReference type="ChEBI" id="CHEBI:15378"/>
        <dbReference type="ChEBI" id="CHEBI:30013"/>
        <dbReference type="ChEBI" id="CHEBI:30616"/>
        <dbReference type="ChEBI" id="CHEBI:61977"/>
        <dbReference type="ChEBI" id="CHEBI:456216"/>
        <dbReference type="EC" id="2.7.11.1"/>
    </reaction>
</comment>
<dbReference type="CDD" id="cd17069">
    <property type="entry name" value="DCX2"/>
    <property type="match status" value="1"/>
</dbReference>
<comment type="subcellular location">
    <subcellularLocation>
        <location evidence="1">Cytoplasm</location>
        <location evidence="1">Cytoskeleton</location>
    </subcellularLocation>
</comment>
<evidence type="ECO:0000256" key="3">
    <source>
        <dbReference type="ARBA" id="ARBA00012513"/>
    </source>
</evidence>
<feature type="domain" description="Doublecortin" evidence="22">
    <location>
        <begin position="86"/>
        <end position="173"/>
    </location>
</feature>
<feature type="compositionally biased region" description="Polar residues" evidence="20">
    <location>
        <begin position="181"/>
        <end position="200"/>
    </location>
</feature>
<dbReference type="Gene3D" id="3.30.200.20">
    <property type="entry name" value="Phosphorylase Kinase, domain 1"/>
    <property type="match status" value="1"/>
</dbReference>
<dbReference type="SUPFAM" id="SSF56112">
    <property type="entry name" value="Protein kinase-like (PK-like)"/>
    <property type="match status" value="1"/>
</dbReference>
<dbReference type="Pfam" id="PF00069">
    <property type="entry name" value="Pkinase"/>
    <property type="match status" value="1"/>
</dbReference>
<feature type="region of interest" description="Disordered" evidence="20">
    <location>
        <begin position="181"/>
        <end position="209"/>
    </location>
</feature>
<dbReference type="InterPro" id="IPR000719">
    <property type="entry name" value="Prot_kinase_dom"/>
</dbReference>
<dbReference type="PROSITE" id="PS50011">
    <property type="entry name" value="PROTEIN_KINASE_DOM"/>
    <property type="match status" value="1"/>
</dbReference>
<evidence type="ECO:0000256" key="18">
    <source>
        <dbReference type="ARBA" id="ARBA00080759"/>
    </source>
</evidence>
<evidence type="ECO:0000256" key="7">
    <source>
        <dbReference type="ARBA" id="ARBA00022679"/>
    </source>
</evidence>
<keyword evidence="6" id="KW-0597">Phosphoprotein</keyword>
<keyword evidence="5" id="KW-0723">Serine/threonine-protein kinase</keyword>
<dbReference type="Gene3D" id="1.10.510.10">
    <property type="entry name" value="Transferase(Phosphotransferase) domain 1"/>
    <property type="match status" value="1"/>
</dbReference>
<dbReference type="SMART" id="SM00220">
    <property type="entry name" value="S_TKc"/>
    <property type="match status" value="1"/>
</dbReference>
<evidence type="ECO:0000259" key="22">
    <source>
        <dbReference type="PROSITE" id="PS50309"/>
    </source>
</evidence>
<dbReference type="GO" id="GO:0005524">
    <property type="term" value="F:ATP binding"/>
    <property type="evidence" value="ECO:0007669"/>
    <property type="project" value="UniProtKB-UniRule"/>
</dbReference>
<comment type="caution">
    <text evidence="23">The sequence shown here is derived from an EMBL/GenBank/DDBJ whole genome shotgun (WGS) entry which is preliminary data.</text>
</comment>
<keyword evidence="9 19" id="KW-0547">Nucleotide-binding</keyword>
<evidence type="ECO:0000256" key="1">
    <source>
        <dbReference type="ARBA" id="ARBA00004245"/>
    </source>
</evidence>
<dbReference type="InterPro" id="IPR036572">
    <property type="entry name" value="Doublecortin_dom_sf"/>
</dbReference>
<evidence type="ECO:0000256" key="16">
    <source>
        <dbReference type="ARBA" id="ARBA00079695"/>
    </source>
</evidence>
<keyword evidence="24" id="KW-1185">Reference proteome</keyword>
<keyword evidence="7" id="KW-0808">Transferase</keyword>
<evidence type="ECO:0000259" key="21">
    <source>
        <dbReference type="PROSITE" id="PS50011"/>
    </source>
</evidence>
<reference evidence="23" key="2">
    <citation type="submission" date="2020-11" db="EMBL/GenBank/DDBJ databases">
        <authorList>
            <person name="McCartney M.A."/>
            <person name="Auch B."/>
            <person name="Kono T."/>
            <person name="Mallez S."/>
            <person name="Becker A."/>
            <person name="Gohl D.M."/>
            <person name="Silverstein K.A.T."/>
            <person name="Koren S."/>
            <person name="Bechman K.B."/>
            <person name="Herman A."/>
            <person name="Abrahante J.E."/>
            <person name="Garbe J."/>
        </authorList>
    </citation>
    <scope>NUCLEOTIDE SEQUENCE</scope>
    <source>
        <strain evidence="23">Duluth1</strain>
        <tissue evidence="23">Whole animal</tissue>
    </source>
</reference>
<dbReference type="FunFam" id="3.10.20.230:FF:000002">
    <property type="entry name" value="serine/threonine-protein kinase DCLK2 isoform X1"/>
    <property type="match status" value="1"/>
</dbReference>
<evidence type="ECO:0000313" key="24">
    <source>
        <dbReference type="Proteomes" id="UP000828390"/>
    </source>
</evidence>
<feature type="compositionally biased region" description="Polar residues" evidence="20">
    <location>
        <begin position="52"/>
        <end position="67"/>
    </location>
</feature>
<dbReference type="Proteomes" id="UP000828390">
    <property type="component" value="Unassembled WGS sequence"/>
</dbReference>
<evidence type="ECO:0000256" key="9">
    <source>
        <dbReference type="ARBA" id="ARBA00022741"/>
    </source>
</evidence>
<dbReference type="CDD" id="cd16109">
    <property type="entry name" value="DCX1"/>
    <property type="match status" value="1"/>
</dbReference>
<evidence type="ECO:0000256" key="19">
    <source>
        <dbReference type="PROSITE-ProRule" id="PRU10141"/>
    </source>
</evidence>
<evidence type="ECO:0000256" key="14">
    <source>
        <dbReference type="ARBA" id="ARBA00048679"/>
    </source>
</evidence>
<dbReference type="InterPro" id="IPR017441">
    <property type="entry name" value="Protein_kinase_ATP_BS"/>
</dbReference>
<dbReference type="Pfam" id="PF03607">
    <property type="entry name" value="DCX"/>
    <property type="match status" value="2"/>
</dbReference>
<protein>
    <recommendedName>
        <fullName evidence="15">Serine/threonine-protein kinase DCLK2</fullName>
        <ecNumber evidence="3">2.7.11.1</ecNumber>
    </recommendedName>
    <alternativeName>
        <fullName evidence="18">CaMK-like CREB regulatory kinase 2</fullName>
    </alternativeName>
    <alternativeName>
        <fullName evidence="16">Doublecortin-like and CAM kinase-like 2</fullName>
    </alternativeName>
    <alternativeName>
        <fullName evidence="17">Doublecortin-like kinase 2</fullName>
    </alternativeName>
</protein>
<evidence type="ECO:0000256" key="10">
    <source>
        <dbReference type="ARBA" id="ARBA00022777"/>
    </source>
</evidence>
<evidence type="ECO:0000313" key="23">
    <source>
        <dbReference type="EMBL" id="KAH3829787.1"/>
    </source>
</evidence>
<dbReference type="FunFam" id="3.10.20.230:FF:000001">
    <property type="entry name" value="serine/threonine-protein kinase DCLK1 isoform X1"/>
    <property type="match status" value="1"/>
</dbReference>
<dbReference type="PROSITE" id="PS00108">
    <property type="entry name" value="PROTEIN_KINASE_ST"/>
    <property type="match status" value="1"/>
</dbReference>
<keyword evidence="12" id="KW-0206">Cytoskeleton</keyword>
<dbReference type="OrthoDB" id="1738954at2759"/>
<feature type="compositionally biased region" description="Low complexity" evidence="20">
    <location>
        <begin position="329"/>
        <end position="338"/>
    </location>
</feature>
<comment type="catalytic activity">
    <reaction evidence="14">
        <text>L-seryl-[protein] + ATP = O-phospho-L-seryl-[protein] + ADP + H(+)</text>
        <dbReference type="Rhea" id="RHEA:17989"/>
        <dbReference type="Rhea" id="RHEA-COMP:9863"/>
        <dbReference type="Rhea" id="RHEA-COMP:11604"/>
        <dbReference type="ChEBI" id="CHEBI:15378"/>
        <dbReference type="ChEBI" id="CHEBI:29999"/>
        <dbReference type="ChEBI" id="CHEBI:30616"/>
        <dbReference type="ChEBI" id="CHEBI:83421"/>
        <dbReference type="ChEBI" id="CHEBI:456216"/>
        <dbReference type="EC" id="2.7.11.1"/>
    </reaction>
</comment>
<dbReference type="EMBL" id="JAIWYP010000004">
    <property type="protein sequence ID" value="KAH3829787.1"/>
    <property type="molecule type" value="Genomic_DNA"/>
</dbReference>
<dbReference type="GO" id="GO:0035556">
    <property type="term" value="P:intracellular signal transduction"/>
    <property type="evidence" value="ECO:0007669"/>
    <property type="project" value="InterPro"/>
</dbReference>
<accession>A0A9D4HDN8</accession>
<evidence type="ECO:0000256" key="2">
    <source>
        <dbReference type="ARBA" id="ARBA00005354"/>
    </source>
</evidence>
<feature type="domain" description="Doublecortin" evidence="22">
    <location>
        <begin position="222"/>
        <end position="305"/>
    </location>
</feature>
<dbReference type="PROSITE" id="PS50309">
    <property type="entry name" value="DC"/>
    <property type="match status" value="2"/>
</dbReference>
<name>A0A9D4HDN8_DREPO</name>
<evidence type="ECO:0000256" key="11">
    <source>
        <dbReference type="ARBA" id="ARBA00022840"/>
    </source>
</evidence>
<comment type="similarity">
    <text evidence="2">Belongs to the protein kinase superfamily. CAMK Ser/Thr protein kinase family. CaMK subfamily.</text>
</comment>
<dbReference type="SUPFAM" id="SSF89837">
    <property type="entry name" value="Doublecortin (DC)"/>
    <property type="match status" value="2"/>
</dbReference>
<feature type="domain" description="Protein kinase" evidence="21">
    <location>
        <begin position="390"/>
        <end position="647"/>
    </location>
</feature>
<evidence type="ECO:0000256" key="12">
    <source>
        <dbReference type="ARBA" id="ARBA00023212"/>
    </source>
</evidence>
<dbReference type="SMART" id="SM00537">
    <property type="entry name" value="DCX"/>
    <property type="match status" value="2"/>
</dbReference>
<evidence type="ECO:0000256" key="6">
    <source>
        <dbReference type="ARBA" id="ARBA00022553"/>
    </source>
</evidence>
<dbReference type="Gene3D" id="3.10.20.230">
    <property type="entry name" value="Doublecortin domain"/>
    <property type="match status" value="2"/>
</dbReference>
<evidence type="ECO:0000256" key="20">
    <source>
        <dbReference type="SAM" id="MobiDB-lite"/>
    </source>
</evidence>
<dbReference type="GO" id="GO:0005856">
    <property type="term" value="C:cytoskeleton"/>
    <property type="evidence" value="ECO:0007669"/>
    <property type="project" value="UniProtKB-SubCell"/>
</dbReference>
<dbReference type="EC" id="2.7.11.1" evidence="3"/>
<gene>
    <name evidence="23" type="ORF">DPMN_103016</name>
</gene>
<dbReference type="FunFam" id="1.10.510.10:FF:000066">
    <property type="entry name" value="Serine/threonine-protein kinase DCLK1 isoform 2"/>
    <property type="match status" value="1"/>
</dbReference>
<dbReference type="PROSITE" id="PS00107">
    <property type="entry name" value="PROTEIN_KINASE_ATP"/>
    <property type="match status" value="1"/>
</dbReference>
<dbReference type="AlphaFoldDB" id="A0A9D4HDN8"/>
<keyword evidence="8" id="KW-0677">Repeat</keyword>
<dbReference type="GO" id="GO:0007417">
    <property type="term" value="P:central nervous system development"/>
    <property type="evidence" value="ECO:0007669"/>
    <property type="project" value="UniProtKB-ARBA"/>
</dbReference>
<feature type="binding site" evidence="19">
    <location>
        <position position="419"/>
    </location>
    <ligand>
        <name>ATP</name>
        <dbReference type="ChEBI" id="CHEBI:30616"/>
    </ligand>
</feature>
<dbReference type="FunFam" id="3.30.200.20:FF:000315">
    <property type="entry name" value="Calcium-dependent protein kinase 3"/>
    <property type="match status" value="1"/>
</dbReference>
<evidence type="ECO:0000256" key="17">
    <source>
        <dbReference type="ARBA" id="ARBA00079902"/>
    </source>
</evidence>
<proteinExistence type="inferred from homology"/>
<dbReference type="InterPro" id="IPR008271">
    <property type="entry name" value="Ser/Thr_kinase_AS"/>
</dbReference>
<dbReference type="InterPro" id="IPR003533">
    <property type="entry name" value="Doublecortin_dom"/>
</dbReference>
<dbReference type="CDD" id="cd14095">
    <property type="entry name" value="STKc_DCKL"/>
    <property type="match status" value="1"/>
</dbReference>
<evidence type="ECO:0000256" key="15">
    <source>
        <dbReference type="ARBA" id="ARBA00070436"/>
    </source>
</evidence>
<keyword evidence="10" id="KW-0418">Kinase</keyword>
<feature type="region of interest" description="Disordered" evidence="20">
    <location>
        <begin position="46"/>
        <end position="67"/>
    </location>
</feature>
<dbReference type="GO" id="GO:0004674">
    <property type="term" value="F:protein serine/threonine kinase activity"/>
    <property type="evidence" value="ECO:0007669"/>
    <property type="project" value="UniProtKB-KW"/>
</dbReference>
<evidence type="ECO:0000256" key="4">
    <source>
        <dbReference type="ARBA" id="ARBA00022490"/>
    </source>
</evidence>
<evidence type="ECO:0000256" key="13">
    <source>
        <dbReference type="ARBA" id="ARBA00047899"/>
    </source>
</evidence>
<reference evidence="23" key="1">
    <citation type="journal article" date="2019" name="bioRxiv">
        <title>The Genome of the Zebra Mussel, Dreissena polymorpha: A Resource for Invasive Species Research.</title>
        <authorList>
            <person name="McCartney M.A."/>
            <person name="Auch B."/>
            <person name="Kono T."/>
            <person name="Mallez S."/>
            <person name="Zhang Y."/>
            <person name="Obille A."/>
            <person name="Becker A."/>
            <person name="Abrahante J.E."/>
            <person name="Garbe J."/>
            <person name="Badalamenti J.P."/>
            <person name="Herman A."/>
            <person name="Mangelson H."/>
            <person name="Liachko I."/>
            <person name="Sullivan S."/>
            <person name="Sone E.D."/>
            <person name="Koren S."/>
            <person name="Silverstein K.A.T."/>
            <person name="Beckman K.B."/>
            <person name="Gohl D.M."/>
        </authorList>
    </citation>
    <scope>NUCLEOTIDE SEQUENCE</scope>
    <source>
        <strain evidence="23">Duluth1</strain>
        <tissue evidence="23">Whole animal</tissue>
    </source>
</reference>